<dbReference type="InterPro" id="IPR011110">
    <property type="entry name" value="Reg_prop"/>
</dbReference>
<evidence type="ECO:0000313" key="1">
    <source>
        <dbReference type="EMBL" id="MDE8697721.1"/>
    </source>
</evidence>
<proteinExistence type="predicted"/>
<evidence type="ECO:0000313" key="2">
    <source>
        <dbReference type="Proteomes" id="UP001221924"/>
    </source>
</evidence>
<sequence length="47" mass="5523">MSRWRVATTEWDTYYQNKQEQAQVFLALCEDDEGNIWAGTFSTGLYV</sequence>
<dbReference type="Pfam" id="PF07494">
    <property type="entry name" value="Reg_prop"/>
    <property type="match status" value="1"/>
</dbReference>
<reference evidence="1" key="1">
    <citation type="submission" date="2023-03" db="EMBL/GenBank/DDBJ databases">
        <title>DFI Biobank Strains.</title>
        <authorList>
            <person name="Mostad J."/>
            <person name="Paddock L."/>
            <person name="Medina S."/>
            <person name="Waligurski E."/>
            <person name="Barat B."/>
            <person name="Smith R."/>
            <person name="Burgo V."/>
            <person name="Metcalfe C."/>
            <person name="Woodson C."/>
            <person name="Sundararajan A."/>
            <person name="Ramaswamy R."/>
            <person name="Lin H."/>
            <person name="Pamer E.G."/>
        </authorList>
    </citation>
    <scope>NUCLEOTIDE SEQUENCE</scope>
    <source>
        <strain evidence="1">DFI.9.5</strain>
    </source>
</reference>
<gene>
    <name evidence="1" type="ORF">PZH42_27040</name>
</gene>
<dbReference type="Proteomes" id="UP001221924">
    <property type="component" value="Unassembled WGS sequence"/>
</dbReference>
<comment type="caution">
    <text evidence="1">The sequence shown here is derived from an EMBL/GenBank/DDBJ whole genome shotgun (WGS) entry which is preliminary data.</text>
</comment>
<organism evidence="1 2">
    <name type="scientific">Bacteroides cellulosilyticus</name>
    <dbReference type="NCBI Taxonomy" id="246787"/>
    <lineage>
        <taxon>Bacteria</taxon>
        <taxon>Pseudomonadati</taxon>
        <taxon>Bacteroidota</taxon>
        <taxon>Bacteroidia</taxon>
        <taxon>Bacteroidales</taxon>
        <taxon>Bacteroidaceae</taxon>
        <taxon>Bacteroides</taxon>
    </lineage>
</organism>
<dbReference type="EMBL" id="JARFID010000192">
    <property type="protein sequence ID" value="MDE8697721.1"/>
    <property type="molecule type" value="Genomic_DNA"/>
</dbReference>
<protein>
    <submittedName>
        <fullName evidence="1">Two-component regulator propeller domain-containing protein</fullName>
    </submittedName>
</protein>
<name>A0AAW6M8R3_9BACE</name>
<accession>A0AAW6M8R3</accession>
<dbReference type="AlphaFoldDB" id="A0AAW6M8R3"/>
<dbReference type="RefSeq" id="WP_275202859.1">
    <property type="nucleotide sequence ID" value="NZ_JARFID010000192.1"/>
</dbReference>